<comment type="subcellular location">
    <subcellularLocation>
        <location evidence="1">Nucleus</location>
    </subcellularLocation>
</comment>
<dbReference type="SUPFAM" id="SSF46785">
    <property type="entry name" value="Winged helix' DNA-binding domain"/>
    <property type="match status" value="1"/>
</dbReference>
<gene>
    <name evidence="12" type="ORF">C4D60_Mb04t26960</name>
</gene>
<dbReference type="AlphaFoldDB" id="A0A4S8KFH6"/>
<feature type="compositionally biased region" description="Basic and acidic residues" evidence="10">
    <location>
        <begin position="12"/>
        <end position="25"/>
    </location>
</feature>
<keyword evidence="6" id="KW-0238">DNA-binding</keyword>
<dbReference type="InterPro" id="IPR036390">
    <property type="entry name" value="WH_DNA-bd_sf"/>
</dbReference>
<evidence type="ECO:0000256" key="8">
    <source>
        <dbReference type="ARBA" id="ARBA00023242"/>
    </source>
</evidence>
<dbReference type="GO" id="GO:0005634">
    <property type="term" value="C:nucleus"/>
    <property type="evidence" value="ECO:0007669"/>
    <property type="project" value="UniProtKB-SubCell"/>
</dbReference>
<keyword evidence="7" id="KW-0804">Transcription</keyword>
<feature type="compositionally biased region" description="Polar residues" evidence="10">
    <location>
        <begin position="1"/>
        <end position="10"/>
    </location>
</feature>
<evidence type="ECO:0000256" key="9">
    <source>
        <dbReference type="RuleBase" id="RU004020"/>
    </source>
</evidence>
<feature type="region of interest" description="Disordered" evidence="10">
    <location>
        <begin position="1"/>
        <end position="29"/>
    </location>
</feature>
<keyword evidence="5" id="KW-0346">Stress response</keyword>
<dbReference type="Gene3D" id="1.10.10.10">
    <property type="entry name" value="Winged helix-like DNA-binding domain superfamily/Winged helix DNA-binding domain"/>
    <property type="match status" value="1"/>
</dbReference>
<reference evidence="12 13" key="1">
    <citation type="journal article" date="2019" name="Nat. Plants">
        <title>Genome sequencing of Musa balbisiana reveals subgenome evolution and function divergence in polyploid bananas.</title>
        <authorList>
            <person name="Yao X."/>
        </authorList>
    </citation>
    <scope>NUCLEOTIDE SEQUENCE [LARGE SCALE GENOMIC DNA]</scope>
    <source>
        <strain evidence="13">cv. DH-PKW</strain>
        <tissue evidence="12">Leaves</tissue>
    </source>
</reference>
<dbReference type="GO" id="GO:0006357">
    <property type="term" value="P:regulation of transcription by RNA polymerase II"/>
    <property type="evidence" value="ECO:0007669"/>
    <property type="project" value="TreeGrafter"/>
</dbReference>
<dbReference type="Proteomes" id="UP000317650">
    <property type="component" value="Chromosome 4"/>
</dbReference>
<protein>
    <recommendedName>
        <fullName evidence="11">HSF-type DNA-binding domain-containing protein</fullName>
    </recommendedName>
</protein>
<comment type="caution">
    <text evidence="12">The sequence shown here is derived from an EMBL/GenBank/DDBJ whole genome shotgun (WGS) entry which is preliminary data.</text>
</comment>
<dbReference type="GO" id="GO:0000978">
    <property type="term" value="F:RNA polymerase II cis-regulatory region sequence-specific DNA binding"/>
    <property type="evidence" value="ECO:0007669"/>
    <property type="project" value="TreeGrafter"/>
</dbReference>
<feature type="region of interest" description="Disordered" evidence="10">
    <location>
        <begin position="56"/>
        <end position="92"/>
    </location>
</feature>
<dbReference type="InterPro" id="IPR000232">
    <property type="entry name" value="HSF_DNA-bd"/>
</dbReference>
<dbReference type="SMART" id="SM00415">
    <property type="entry name" value="HSF"/>
    <property type="match status" value="1"/>
</dbReference>
<name>A0A4S8KFH6_MUSBA</name>
<feature type="compositionally biased region" description="Low complexity" evidence="10">
    <location>
        <begin position="74"/>
        <end position="85"/>
    </location>
</feature>
<dbReference type="PANTHER" id="PTHR10015:SF169">
    <property type="entry name" value="HEAT STRESS TRANSCRIPTION FACTOR B-2B"/>
    <property type="match status" value="1"/>
</dbReference>
<dbReference type="FunFam" id="1.10.10.10:FF:000037">
    <property type="entry name" value="Heat stress transcription factor B-4"/>
    <property type="match status" value="1"/>
</dbReference>
<evidence type="ECO:0000256" key="2">
    <source>
        <dbReference type="ARBA" id="ARBA00011233"/>
    </source>
</evidence>
<sequence>MTKGTGQATVSGEEKGKRGEGDGHNLLEAPIRFPPYPVFPPFLFFHPKLGLPSREIENLSGGDPAAMAPPPLPSAAAEKAAEQAPTDGQRSLPTPFLTKTYQLVDDPSVDDMISWNEDGSTFVVWRPAEFARDLLPKYFKHNNFSSFVRQLNTYGFRKIVPDRWEFANDCFRRGEKRLLCDIHRRKITQAALAVAGPAAVSVPVNRAGSPANSGEEQVLSSNSSPGPPPSAAAGSSSSVELTEENERLRKENTRLSRELAQMKSLCSHISVLISKYADEGGGGRAAEAPPPLSTVLELMPARRAEEEELEEEDEEEELQEAETETGMEVEGAVKAEEMTSARLFGVSIGGKRAREEDKAEDPTPEVKSEPSDPASDTKEDISPERHQRSWVVYCPRPVRRACHGAEGGVGDRDGSLT</sequence>
<proteinExistence type="inferred from homology"/>
<evidence type="ECO:0000256" key="3">
    <source>
        <dbReference type="ARBA" id="ARBA00022553"/>
    </source>
</evidence>
<dbReference type="PROSITE" id="PS00434">
    <property type="entry name" value="HSF_DOMAIN"/>
    <property type="match status" value="1"/>
</dbReference>
<organism evidence="12 13">
    <name type="scientific">Musa balbisiana</name>
    <name type="common">Banana</name>
    <dbReference type="NCBI Taxonomy" id="52838"/>
    <lineage>
        <taxon>Eukaryota</taxon>
        <taxon>Viridiplantae</taxon>
        <taxon>Streptophyta</taxon>
        <taxon>Embryophyta</taxon>
        <taxon>Tracheophyta</taxon>
        <taxon>Spermatophyta</taxon>
        <taxon>Magnoliopsida</taxon>
        <taxon>Liliopsida</taxon>
        <taxon>Zingiberales</taxon>
        <taxon>Musaceae</taxon>
        <taxon>Musa</taxon>
    </lineage>
</organism>
<feature type="region of interest" description="Disordered" evidence="10">
    <location>
        <begin position="304"/>
        <end position="390"/>
    </location>
</feature>
<dbReference type="PRINTS" id="PR00056">
    <property type="entry name" value="HSFDOMAIN"/>
</dbReference>
<feature type="region of interest" description="Disordered" evidence="10">
    <location>
        <begin position="206"/>
        <end position="250"/>
    </location>
</feature>
<feature type="compositionally biased region" description="Acidic residues" evidence="10">
    <location>
        <begin position="306"/>
        <end position="327"/>
    </location>
</feature>
<evidence type="ECO:0000256" key="6">
    <source>
        <dbReference type="ARBA" id="ARBA00023125"/>
    </source>
</evidence>
<keyword evidence="8" id="KW-0539">Nucleus</keyword>
<feature type="domain" description="HSF-type DNA-binding" evidence="11">
    <location>
        <begin position="135"/>
        <end position="159"/>
    </location>
</feature>
<dbReference type="InterPro" id="IPR036388">
    <property type="entry name" value="WH-like_DNA-bd_sf"/>
</dbReference>
<keyword evidence="4" id="KW-0805">Transcription regulation</keyword>
<evidence type="ECO:0000259" key="11">
    <source>
        <dbReference type="PROSITE" id="PS00434"/>
    </source>
</evidence>
<evidence type="ECO:0000256" key="1">
    <source>
        <dbReference type="ARBA" id="ARBA00004123"/>
    </source>
</evidence>
<dbReference type="PANTHER" id="PTHR10015">
    <property type="entry name" value="HEAT SHOCK TRANSCRIPTION FACTOR"/>
    <property type="match status" value="1"/>
</dbReference>
<dbReference type="EMBL" id="PYDT01000001">
    <property type="protein sequence ID" value="THU73828.1"/>
    <property type="molecule type" value="Genomic_DNA"/>
</dbReference>
<evidence type="ECO:0000256" key="7">
    <source>
        <dbReference type="ARBA" id="ARBA00023163"/>
    </source>
</evidence>
<dbReference type="STRING" id="52838.A0A4S8KFH6"/>
<comment type="similarity">
    <text evidence="9">Belongs to the HSF family.</text>
</comment>
<evidence type="ECO:0000256" key="5">
    <source>
        <dbReference type="ARBA" id="ARBA00023016"/>
    </source>
</evidence>
<dbReference type="Pfam" id="PF00447">
    <property type="entry name" value="HSF_DNA-bind"/>
    <property type="match status" value="1"/>
</dbReference>
<dbReference type="GO" id="GO:0003700">
    <property type="term" value="F:DNA-binding transcription factor activity"/>
    <property type="evidence" value="ECO:0007669"/>
    <property type="project" value="InterPro"/>
</dbReference>
<keyword evidence="13" id="KW-1185">Reference proteome</keyword>
<comment type="subunit">
    <text evidence="2">Homotrimer.</text>
</comment>
<feature type="compositionally biased region" description="Polar residues" evidence="10">
    <location>
        <begin position="210"/>
        <end position="219"/>
    </location>
</feature>
<evidence type="ECO:0000313" key="12">
    <source>
        <dbReference type="EMBL" id="THU73828.1"/>
    </source>
</evidence>
<keyword evidence="3" id="KW-0597">Phosphoprotein</keyword>
<feature type="compositionally biased region" description="Basic and acidic residues" evidence="10">
    <location>
        <begin position="352"/>
        <end position="387"/>
    </location>
</feature>
<evidence type="ECO:0000256" key="4">
    <source>
        <dbReference type="ARBA" id="ARBA00023015"/>
    </source>
</evidence>
<evidence type="ECO:0000256" key="10">
    <source>
        <dbReference type="SAM" id="MobiDB-lite"/>
    </source>
</evidence>
<accession>A0A4S8KFH6</accession>
<evidence type="ECO:0000313" key="13">
    <source>
        <dbReference type="Proteomes" id="UP000317650"/>
    </source>
</evidence>